<evidence type="ECO:0000313" key="6">
    <source>
        <dbReference type="EMBL" id="PIV51548.1"/>
    </source>
</evidence>
<keyword evidence="3" id="KW-0694">RNA-binding</keyword>
<protein>
    <recommendedName>
        <fullName evidence="4">Pseudouridine synthase</fullName>
        <ecNumber evidence="4">5.4.99.-</ecNumber>
    </recommendedName>
</protein>
<reference evidence="7" key="1">
    <citation type="submission" date="2017-09" db="EMBL/GenBank/DDBJ databases">
        <title>Depth-based differentiation of microbial function through sediment-hosted aquifers and enrichment of novel symbionts in the deep terrestrial subsurface.</title>
        <authorList>
            <person name="Probst A.J."/>
            <person name="Ladd B."/>
            <person name="Jarett J.K."/>
            <person name="Geller-Mcgrath D.E."/>
            <person name="Sieber C.M.K."/>
            <person name="Emerson J.B."/>
            <person name="Anantharaman K."/>
            <person name="Thomas B.C."/>
            <person name="Malmstrom R."/>
            <person name="Stieglmeier M."/>
            <person name="Klingl A."/>
            <person name="Woyke T."/>
            <person name="Ryan C.M."/>
            <person name="Banfield J.F."/>
        </authorList>
    </citation>
    <scope>NUCLEOTIDE SEQUENCE [LARGE SCALE GENOMIC DNA]</scope>
</reference>
<dbReference type="GO" id="GO:0003723">
    <property type="term" value="F:RNA binding"/>
    <property type="evidence" value="ECO:0007669"/>
    <property type="project" value="UniProtKB-KW"/>
</dbReference>
<dbReference type="SUPFAM" id="SSF55120">
    <property type="entry name" value="Pseudouridine synthase"/>
    <property type="match status" value="1"/>
</dbReference>
<dbReference type="CDD" id="cd00165">
    <property type="entry name" value="S4"/>
    <property type="match status" value="1"/>
</dbReference>
<dbReference type="Pfam" id="PF00849">
    <property type="entry name" value="PseudoU_synth_2"/>
    <property type="match status" value="1"/>
</dbReference>
<comment type="caution">
    <text evidence="6">The sequence shown here is derived from an EMBL/GenBank/DDBJ whole genome shotgun (WGS) entry which is preliminary data.</text>
</comment>
<dbReference type="InterPro" id="IPR020103">
    <property type="entry name" value="PsdUridine_synth_cat_dom_sf"/>
</dbReference>
<dbReference type="SUPFAM" id="SSF55174">
    <property type="entry name" value="Alpha-L RNA-binding motif"/>
    <property type="match status" value="1"/>
</dbReference>
<dbReference type="SMART" id="SM00363">
    <property type="entry name" value="S4"/>
    <property type="match status" value="1"/>
</dbReference>
<dbReference type="GO" id="GO:0120159">
    <property type="term" value="F:rRNA pseudouridine synthase activity"/>
    <property type="evidence" value="ECO:0007669"/>
    <property type="project" value="UniProtKB-ARBA"/>
</dbReference>
<dbReference type="InterPro" id="IPR050343">
    <property type="entry name" value="RsuA_PseudoU_synthase"/>
</dbReference>
<evidence type="ECO:0000256" key="2">
    <source>
        <dbReference type="ARBA" id="ARBA00023235"/>
    </source>
</evidence>
<dbReference type="InterPro" id="IPR018496">
    <property type="entry name" value="PsdUridine_synth_RsuA/RluB_CS"/>
</dbReference>
<feature type="domain" description="RNA-binding S4" evidence="5">
    <location>
        <begin position="6"/>
        <end position="64"/>
    </location>
</feature>
<dbReference type="PANTHER" id="PTHR47683:SF2">
    <property type="entry name" value="RNA-BINDING S4 DOMAIN-CONTAINING PROTEIN"/>
    <property type="match status" value="1"/>
</dbReference>
<dbReference type="InterPro" id="IPR006145">
    <property type="entry name" value="PsdUridine_synth_RsuA/RluA"/>
</dbReference>
<dbReference type="PANTHER" id="PTHR47683">
    <property type="entry name" value="PSEUDOURIDINE SYNTHASE FAMILY PROTEIN-RELATED"/>
    <property type="match status" value="1"/>
</dbReference>
<accession>A0A2M7DP83</accession>
<comment type="similarity">
    <text evidence="1 4">Belongs to the pseudouridine synthase RsuA family.</text>
</comment>
<dbReference type="NCBIfam" id="TIGR00093">
    <property type="entry name" value="pseudouridine synthase"/>
    <property type="match status" value="1"/>
</dbReference>
<dbReference type="Pfam" id="PF01479">
    <property type="entry name" value="S4"/>
    <property type="match status" value="1"/>
</dbReference>
<gene>
    <name evidence="6" type="ORF">COS18_02585</name>
</gene>
<dbReference type="InterPro" id="IPR036986">
    <property type="entry name" value="S4_RNA-bd_sf"/>
</dbReference>
<dbReference type="InterPro" id="IPR042092">
    <property type="entry name" value="PsdUridine_s_RsuA/RluB/E/F_cat"/>
</dbReference>
<organism evidence="6 7">
    <name type="scientific">Candidatus Falkowbacteria bacterium CG02_land_8_20_14_3_00_36_14</name>
    <dbReference type="NCBI Taxonomy" id="1974560"/>
    <lineage>
        <taxon>Bacteria</taxon>
        <taxon>Candidatus Falkowiibacteriota</taxon>
    </lineage>
</organism>
<dbReference type="GO" id="GO:0000455">
    <property type="term" value="P:enzyme-directed rRNA pseudouridine synthesis"/>
    <property type="evidence" value="ECO:0007669"/>
    <property type="project" value="UniProtKB-ARBA"/>
</dbReference>
<evidence type="ECO:0000256" key="3">
    <source>
        <dbReference type="PROSITE-ProRule" id="PRU00182"/>
    </source>
</evidence>
<dbReference type="Gene3D" id="3.10.290.10">
    <property type="entry name" value="RNA-binding S4 domain"/>
    <property type="match status" value="1"/>
</dbReference>
<proteinExistence type="inferred from homology"/>
<dbReference type="InterPro" id="IPR000748">
    <property type="entry name" value="PsdUridine_synth_RsuA/RluB/E/F"/>
</dbReference>
<dbReference type="Gene3D" id="3.30.70.580">
    <property type="entry name" value="Pseudouridine synthase I, catalytic domain, N-terminal subdomain"/>
    <property type="match status" value="1"/>
</dbReference>
<evidence type="ECO:0000259" key="5">
    <source>
        <dbReference type="SMART" id="SM00363"/>
    </source>
</evidence>
<dbReference type="InterPro" id="IPR002942">
    <property type="entry name" value="S4_RNA-bd"/>
</dbReference>
<dbReference type="EC" id="5.4.99.-" evidence="4"/>
<evidence type="ECO:0000313" key="7">
    <source>
        <dbReference type="Proteomes" id="UP000228896"/>
    </source>
</evidence>
<name>A0A2M7DP83_9BACT</name>
<dbReference type="AlphaFoldDB" id="A0A2M7DP83"/>
<dbReference type="EMBL" id="PETS01000057">
    <property type="protein sequence ID" value="PIV51548.1"/>
    <property type="molecule type" value="Genomic_DNA"/>
</dbReference>
<evidence type="ECO:0000256" key="4">
    <source>
        <dbReference type="RuleBase" id="RU003887"/>
    </source>
</evidence>
<evidence type="ECO:0000256" key="1">
    <source>
        <dbReference type="ARBA" id="ARBA00008348"/>
    </source>
</evidence>
<dbReference type="PROSITE" id="PS01149">
    <property type="entry name" value="PSI_RSU"/>
    <property type="match status" value="1"/>
</dbReference>
<sequence>MGDKKIVLQKFIANNSSYSRRGAEELIKKEKILVNNKLAYLGQRVDENDEIKINNKRIKLAKKKIYIKLNKPVGFVCTSRKFKKEKNVFDLINIRKKLLIAGRLDKNSRGLVLLTNDGSLVQKITHPRFEHEKEYLVTIFNFSAQGGPASDWQSSHFGQKINELIVKFKKGVDIGEGDGIVKVKDIKYLGHNKFKIILTQGKKRQIRKMFAEFNYSIKDLVRVGIGDLKLENLAEGKWKYLSANEINSIL</sequence>
<dbReference type="Proteomes" id="UP000228896">
    <property type="component" value="Unassembled WGS sequence"/>
</dbReference>
<keyword evidence="2 4" id="KW-0413">Isomerase</keyword>
<dbReference type="PROSITE" id="PS50889">
    <property type="entry name" value="S4"/>
    <property type="match status" value="1"/>
</dbReference>
<dbReference type="InterPro" id="IPR020094">
    <property type="entry name" value="TruA/RsuA/RluB/E/F_N"/>
</dbReference>
<dbReference type="Gene3D" id="3.30.70.1560">
    <property type="entry name" value="Alpha-L RNA-binding motif"/>
    <property type="match status" value="1"/>
</dbReference>